<feature type="domain" description="MaoC-like" evidence="1">
    <location>
        <begin position="164"/>
        <end position="278"/>
    </location>
</feature>
<dbReference type="Gene3D" id="3.10.129.10">
    <property type="entry name" value="Hotdog Thioesterase"/>
    <property type="match status" value="2"/>
</dbReference>
<keyword evidence="4" id="KW-1185">Reference proteome</keyword>
<accession>A0A0A0EF60</accession>
<evidence type="ECO:0000259" key="1">
    <source>
        <dbReference type="Pfam" id="PF01575"/>
    </source>
</evidence>
<dbReference type="SUPFAM" id="SSF54637">
    <property type="entry name" value="Thioesterase/thiol ester dehydrase-isomerase"/>
    <property type="match status" value="2"/>
</dbReference>
<dbReference type="InterPro" id="IPR029069">
    <property type="entry name" value="HotDog_dom_sf"/>
</dbReference>
<dbReference type="GO" id="GO:0044594">
    <property type="term" value="F:17-beta-hydroxysteroid dehydrogenase (NAD+) activity"/>
    <property type="evidence" value="ECO:0007669"/>
    <property type="project" value="TreeGrafter"/>
</dbReference>
<dbReference type="GO" id="GO:0004300">
    <property type="term" value="F:enoyl-CoA hydratase activity"/>
    <property type="evidence" value="ECO:0007669"/>
    <property type="project" value="TreeGrafter"/>
</dbReference>
<reference evidence="3 4" key="1">
    <citation type="journal article" date="2015" name="Antonie Van Leeuwenhoek">
        <title>Pseudooceanicola atlanticus gen. nov. sp. nov., isolated from surface seawater of the Atlantic Ocean and reclassification of Oceanicola batsensis, Oceanicola marinus, Oceanicola nitratireducens, Oceanicola nanhaiensis, Oceanicola antarcticus and Oceanicola flagellatus, as Pseudooceanicola batsensis comb. nov., Pseudooceanicola marinus comb. nov., Pseudooceanicola nitratireducens comb. nov., Pseudooceanicola nanhaiensis comb. nov., Pseudooceanicola antarcticus comb. nov., and Pseudooceanicola flagellatus comb. nov.</title>
        <authorList>
            <person name="Lai Q."/>
            <person name="Li G."/>
            <person name="Liu X."/>
            <person name="Du Y."/>
            <person name="Sun F."/>
            <person name="Shao Z."/>
        </authorList>
    </citation>
    <scope>NUCLEOTIDE SEQUENCE [LARGE SCALE GENOMIC DNA]</scope>
    <source>
        <strain evidence="3 4">22II-s11g</strain>
    </source>
</reference>
<dbReference type="Proteomes" id="UP000030004">
    <property type="component" value="Unassembled WGS sequence"/>
</dbReference>
<dbReference type="InterPro" id="IPR054357">
    <property type="entry name" value="MFE-2_N"/>
</dbReference>
<dbReference type="RefSeq" id="WP_043751297.1">
    <property type="nucleotide sequence ID" value="NZ_AQQX01000007.1"/>
</dbReference>
<evidence type="ECO:0000313" key="4">
    <source>
        <dbReference type="Proteomes" id="UP000030004"/>
    </source>
</evidence>
<dbReference type="CDD" id="cd03448">
    <property type="entry name" value="HDE_HSD"/>
    <property type="match status" value="1"/>
</dbReference>
<evidence type="ECO:0000313" key="3">
    <source>
        <dbReference type="EMBL" id="KGM47822.1"/>
    </source>
</evidence>
<dbReference type="Pfam" id="PF22622">
    <property type="entry name" value="MFE-2_hydrat-2_N"/>
    <property type="match status" value="1"/>
</dbReference>
<dbReference type="PANTHER" id="PTHR13078:SF56">
    <property type="entry name" value="PEROXISOMAL MULTIFUNCTIONAL ENZYME TYPE 2"/>
    <property type="match status" value="1"/>
</dbReference>
<sequence length="286" mass="31268">MIDYDALMRREFPVVEHTYTEKDTILYALGLGLGTDPLSPSHLRATYERAEGFGALPAMVNVLTYPGFWAMEPDTGLTWQKILHGEQSLTLHAPLPAKGTLEGRTRITGIVDKGADKGALIYSEREMTDKATGEKIATIVSTSFARGDGGFGGSDDPVRPVHKMPEGEPDTFYDFKTPEGAALVYRLSGDFNPLHADPAVAKQAGFERPILHGLCTLGVASWSITEALAEGDFTALTHLQLRFSSPVYPGETIRTEMWTQGDGISFRSRVVERDVVVLNNGLARLR</sequence>
<dbReference type="GO" id="GO:0006635">
    <property type="term" value="P:fatty acid beta-oxidation"/>
    <property type="evidence" value="ECO:0007669"/>
    <property type="project" value="TreeGrafter"/>
</dbReference>
<feature type="domain" description="Peroxisomal multifunctional enzyme type 2-like N-terminal" evidence="2">
    <location>
        <begin position="18"/>
        <end position="147"/>
    </location>
</feature>
<dbReference type="STRING" id="1461694.ATO9_16035"/>
<dbReference type="EMBL" id="AQQX01000007">
    <property type="protein sequence ID" value="KGM47822.1"/>
    <property type="molecule type" value="Genomic_DNA"/>
</dbReference>
<organism evidence="3 4">
    <name type="scientific">Pseudooceanicola atlanticus</name>
    <dbReference type="NCBI Taxonomy" id="1461694"/>
    <lineage>
        <taxon>Bacteria</taxon>
        <taxon>Pseudomonadati</taxon>
        <taxon>Pseudomonadota</taxon>
        <taxon>Alphaproteobacteria</taxon>
        <taxon>Rhodobacterales</taxon>
        <taxon>Paracoccaceae</taxon>
        <taxon>Pseudooceanicola</taxon>
    </lineage>
</organism>
<evidence type="ECO:0000259" key="2">
    <source>
        <dbReference type="Pfam" id="PF22622"/>
    </source>
</evidence>
<dbReference type="PANTHER" id="PTHR13078">
    <property type="entry name" value="PEROXISOMAL MULTIFUNCTIONAL ENZYME TYPE 2-RELATED"/>
    <property type="match status" value="1"/>
</dbReference>
<gene>
    <name evidence="3" type="ORF">ATO9_16035</name>
</gene>
<dbReference type="InterPro" id="IPR002539">
    <property type="entry name" value="MaoC-like_dom"/>
</dbReference>
<proteinExistence type="predicted"/>
<dbReference type="Pfam" id="PF01575">
    <property type="entry name" value="MaoC_dehydratas"/>
    <property type="match status" value="1"/>
</dbReference>
<name>A0A0A0EF60_9RHOB</name>
<dbReference type="eggNOG" id="COG2030">
    <property type="taxonomic scope" value="Bacteria"/>
</dbReference>
<protein>
    <submittedName>
        <fullName evidence="3">3-alpha,7-alpha, 12-alpha-trihydroxy-5-beta-cholest-24-enoyl-CoA hydratase</fullName>
    </submittedName>
</protein>
<comment type="caution">
    <text evidence="3">The sequence shown here is derived from an EMBL/GenBank/DDBJ whole genome shotgun (WGS) entry which is preliminary data.</text>
</comment>
<dbReference type="OrthoDB" id="5522043at2"/>
<dbReference type="GO" id="GO:0003857">
    <property type="term" value="F:(3S)-3-hydroxyacyl-CoA dehydrogenase (NAD+) activity"/>
    <property type="evidence" value="ECO:0007669"/>
    <property type="project" value="TreeGrafter"/>
</dbReference>
<dbReference type="AlphaFoldDB" id="A0A0A0EF60"/>